<gene>
    <name evidence="2" type="ORF">BaRGS_00007655</name>
</gene>
<dbReference type="AlphaFoldDB" id="A0ABD0LNS3"/>
<feature type="domain" description="Death" evidence="1">
    <location>
        <begin position="1"/>
        <end position="40"/>
    </location>
</feature>
<evidence type="ECO:0000259" key="1">
    <source>
        <dbReference type="PROSITE" id="PS50017"/>
    </source>
</evidence>
<comment type="caution">
    <text evidence="2">The sequence shown here is derived from an EMBL/GenBank/DDBJ whole genome shotgun (WGS) entry which is preliminary data.</text>
</comment>
<dbReference type="InterPro" id="IPR000488">
    <property type="entry name" value="Death_dom"/>
</dbReference>
<sequence>MLNQWRSSRSPRPDRGVSELLIALQKAGRHDLVTVALDRLRFWLTEHGITGGPMAALLEEKIPDHST</sequence>
<accession>A0ABD0LNS3</accession>
<name>A0ABD0LNS3_9CAEN</name>
<dbReference type="PROSITE" id="PS50017">
    <property type="entry name" value="DEATH_DOMAIN"/>
    <property type="match status" value="1"/>
</dbReference>
<dbReference type="Proteomes" id="UP001519460">
    <property type="component" value="Unassembled WGS sequence"/>
</dbReference>
<reference evidence="2 3" key="1">
    <citation type="journal article" date="2023" name="Sci. Data">
        <title>Genome assembly of the Korean intertidal mud-creeper Batillaria attramentaria.</title>
        <authorList>
            <person name="Patra A.K."/>
            <person name="Ho P.T."/>
            <person name="Jun S."/>
            <person name="Lee S.J."/>
            <person name="Kim Y."/>
            <person name="Won Y.J."/>
        </authorList>
    </citation>
    <scope>NUCLEOTIDE SEQUENCE [LARGE SCALE GENOMIC DNA]</scope>
    <source>
        <strain evidence="2">Wonlab-2016</strain>
    </source>
</reference>
<dbReference type="EMBL" id="JACVVK020000033">
    <property type="protein sequence ID" value="KAK7501170.1"/>
    <property type="molecule type" value="Genomic_DNA"/>
</dbReference>
<evidence type="ECO:0000313" key="2">
    <source>
        <dbReference type="EMBL" id="KAK7501170.1"/>
    </source>
</evidence>
<protein>
    <recommendedName>
        <fullName evidence="1">Death domain-containing protein</fullName>
    </recommendedName>
</protein>
<evidence type="ECO:0000313" key="3">
    <source>
        <dbReference type="Proteomes" id="UP001519460"/>
    </source>
</evidence>
<proteinExistence type="predicted"/>
<keyword evidence="3" id="KW-1185">Reference proteome</keyword>
<organism evidence="2 3">
    <name type="scientific">Batillaria attramentaria</name>
    <dbReference type="NCBI Taxonomy" id="370345"/>
    <lineage>
        <taxon>Eukaryota</taxon>
        <taxon>Metazoa</taxon>
        <taxon>Spiralia</taxon>
        <taxon>Lophotrochozoa</taxon>
        <taxon>Mollusca</taxon>
        <taxon>Gastropoda</taxon>
        <taxon>Caenogastropoda</taxon>
        <taxon>Sorbeoconcha</taxon>
        <taxon>Cerithioidea</taxon>
        <taxon>Batillariidae</taxon>
        <taxon>Batillaria</taxon>
    </lineage>
</organism>